<dbReference type="PANTHER" id="PTHR23235">
    <property type="entry name" value="KRUEPPEL-LIKE TRANSCRIPTION FACTOR"/>
    <property type="match status" value="1"/>
</dbReference>
<dbReference type="EMBL" id="CP014584">
    <property type="protein sequence ID" value="ANZ73960.1"/>
    <property type="molecule type" value="Genomic_DNA"/>
</dbReference>
<dbReference type="SMART" id="SM00355">
    <property type="entry name" value="ZnF_C2H2"/>
    <property type="match status" value="3"/>
</dbReference>
<evidence type="ECO:0000256" key="4">
    <source>
        <dbReference type="PROSITE-ProRule" id="PRU00042"/>
    </source>
</evidence>
<dbReference type="SUPFAM" id="SSF57667">
    <property type="entry name" value="beta-beta-alpha zinc fingers"/>
    <property type="match status" value="1"/>
</dbReference>
<dbReference type="InterPro" id="IPR013087">
    <property type="entry name" value="Znf_C2H2_type"/>
</dbReference>
<keyword evidence="8" id="KW-1185">Reference proteome</keyword>
<sequence>MDYMLLEVVPMTKGTVTEIVDTPSSSSTALAAGGGSIGIPIIPGEELIDLFPLQDGVSFPSIFYSEDTGDFGTDAIALVGHTESNNEIAGPSSHSGHNHSSLGPMSFDYSTDEAGNVFNENGEVRKKSPCRTTSLSLRSLRTSPPGSLPPDVSAFADEHALDFIHAPNSRIHQYRNYQHEIIQGITDEPITCTMYDTSLDPLDNSKPLPESAYGSSFSYPPLSQTISPVIFKKQSSSVSSSVGNTSVNGSTQKKVDEYSGDIAYLGQSCESTLSLVEQLKKNPVFASKLLETKKGSYKCSHCAQYFSNLMLFAAHIDKFQLERRYRCTYDTCVWSVIGLPRLAEFKRHYYSQHSGTKIEVARSKEKKFQCQQSNCNKYFARKDSLLRHQKLVHDNINSRFNKRIRAGRPGRPGRD</sequence>
<organism evidence="7 8">
    <name type="scientific">Komagataella pastoris</name>
    <name type="common">Yeast</name>
    <name type="synonym">Pichia pastoris</name>
    <dbReference type="NCBI Taxonomy" id="4922"/>
    <lineage>
        <taxon>Eukaryota</taxon>
        <taxon>Fungi</taxon>
        <taxon>Dikarya</taxon>
        <taxon>Ascomycota</taxon>
        <taxon>Saccharomycotina</taxon>
        <taxon>Pichiomycetes</taxon>
        <taxon>Pichiales</taxon>
        <taxon>Pichiaceae</taxon>
        <taxon>Komagataella</taxon>
    </lineage>
</organism>
<proteinExistence type="predicted"/>
<dbReference type="AlphaFoldDB" id="A0A1B2J7K5"/>
<protein>
    <submittedName>
        <fullName evidence="7">BA75_01098T0</fullName>
    </submittedName>
</protein>
<evidence type="ECO:0000256" key="1">
    <source>
        <dbReference type="ARBA" id="ARBA00022723"/>
    </source>
</evidence>
<dbReference type="GO" id="GO:0008270">
    <property type="term" value="F:zinc ion binding"/>
    <property type="evidence" value="ECO:0007669"/>
    <property type="project" value="UniProtKB-KW"/>
</dbReference>
<dbReference type="PROSITE" id="PS50157">
    <property type="entry name" value="ZINC_FINGER_C2H2_2"/>
    <property type="match status" value="1"/>
</dbReference>
<dbReference type="Gene3D" id="3.30.160.60">
    <property type="entry name" value="Classic Zinc Finger"/>
    <property type="match status" value="1"/>
</dbReference>
<keyword evidence="3" id="KW-0862">Zinc</keyword>
<evidence type="ECO:0000259" key="6">
    <source>
        <dbReference type="PROSITE" id="PS50157"/>
    </source>
</evidence>
<gene>
    <name evidence="7" type="primary">RME1</name>
    <name evidence="7" type="ORF">ATY40_BA7501098</name>
</gene>
<evidence type="ECO:0000313" key="7">
    <source>
        <dbReference type="EMBL" id="ANZ73960.1"/>
    </source>
</evidence>
<feature type="domain" description="C2H2-type" evidence="6">
    <location>
        <begin position="368"/>
        <end position="398"/>
    </location>
</feature>
<dbReference type="OrthoDB" id="6910977at2759"/>
<evidence type="ECO:0000313" key="8">
    <source>
        <dbReference type="Proteomes" id="UP000094565"/>
    </source>
</evidence>
<dbReference type="InterPro" id="IPR036236">
    <property type="entry name" value="Znf_C2H2_sf"/>
</dbReference>
<evidence type="ECO:0000256" key="5">
    <source>
        <dbReference type="SAM" id="MobiDB-lite"/>
    </source>
</evidence>
<evidence type="ECO:0000256" key="2">
    <source>
        <dbReference type="ARBA" id="ARBA00022771"/>
    </source>
</evidence>
<reference evidence="7 8" key="1">
    <citation type="submission" date="2016-02" db="EMBL/GenBank/DDBJ databases">
        <title>Comparative genomic and transcriptomic foundation for Pichia pastoris.</title>
        <authorList>
            <person name="Love K.R."/>
            <person name="Shah K.A."/>
            <person name="Whittaker C.A."/>
            <person name="Wu J."/>
            <person name="Bartlett M.C."/>
            <person name="Ma D."/>
            <person name="Leeson R.L."/>
            <person name="Priest M."/>
            <person name="Young S.K."/>
            <person name="Love J.C."/>
        </authorList>
    </citation>
    <scope>NUCLEOTIDE SEQUENCE [LARGE SCALE GENOMIC DNA]</scope>
    <source>
        <strain evidence="7 8">ATCC 28485</strain>
    </source>
</reference>
<feature type="region of interest" description="Disordered" evidence="5">
    <location>
        <begin position="85"/>
        <end position="106"/>
    </location>
</feature>
<feature type="compositionally biased region" description="Low complexity" evidence="5">
    <location>
        <begin position="92"/>
        <end position="101"/>
    </location>
</feature>
<accession>A0A1B2J7K5</accession>
<dbReference type="PROSITE" id="PS00028">
    <property type="entry name" value="ZINC_FINGER_C2H2_1"/>
    <property type="match status" value="1"/>
</dbReference>
<keyword evidence="2 4" id="KW-0863">Zinc-finger</keyword>
<evidence type="ECO:0000256" key="3">
    <source>
        <dbReference type="ARBA" id="ARBA00022833"/>
    </source>
</evidence>
<name>A0A1B2J7K5_PICPA</name>
<keyword evidence="1" id="KW-0479">Metal-binding</keyword>
<dbReference type="Proteomes" id="UP000094565">
    <property type="component" value="Chromosome 1"/>
</dbReference>